<evidence type="ECO:0000313" key="3">
    <source>
        <dbReference type="Proteomes" id="UP000092582"/>
    </source>
</evidence>
<feature type="transmembrane region" description="Helical" evidence="1">
    <location>
        <begin position="459"/>
        <end position="479"/>
    </location>
</feature>
<feature type="transmembrane region" description="Helical" evidence="1">
    <location>
        <begin position="95"/>
        <end position="116"/>
    </location>
</feature>
<protein>
    <recommendedName>
        <fullName evidence="4">Polyketide antibiotic transporter</fullName>
    </recommendedName>
</protein>
<dbReference type="RefSeq" id="WP_066591701.1">
    <property type="nucleotide sequence ID" value="NZ_CP016282.1"/>
</dbReference>
<keyword evidence="3" id="KW-1185">Reference proteome</keyword>
<dbReference type="PRINTS" id="PR00173">
    <property type="entry name" value="EDTRNSPORT"/>
</dbReference>
<feature type="transmembrane region" description="Helical" evidence="1">
    <location>
        <begin position="175"/>
        <end position="194"/>
    </location>
</feature>
<gene>
    <name evidence="2" type="ORF">PA27867_0101</name>
</gene>
<name>A0A1B1BER1_9MICO</name>
<dbReference type="AlphaFoldDB" id="A0A1B1BER1"/>
<dbReference type="Proteomes" id="UP000092582">
    <property type="component" value="Chromosome 1"/>
</dbReference>
<feature type="transmembrane region" description="Helical" evidence="1">
    <location>
        <begin position="418"/>
        <end position="439"/>
    </location>
</feature>
<feature type="transmembrane region" description="Helical" evidence="1">
    <location>
        <begin position="530"/>
        <end position="550"/>
    </location>
</feature>
<accession>A0A1B1BER1</accession>
<dbReference type="KEGG" id="cart:PA27867_0101"/>
<proteinExistence type="predicted"/>
<dbReference type="STRING" id="670052.PA27867_0101"/>
<organism evidence="2 3">
    <name type="scientific">Cryobacterium arcticum</name>
    <dbReference type="NCBI Taxonomy" id="670052"/>
    <lineage>
        <taxon>Bacteria</taxon>
        <taxon>Bacillati</taxon>
        <taxon>Actinomycetota</taxon>
        <taxon>Actinomycetes</taxon>
        <taxon>Micrococcales</taxon>
        <taxon>Microbacteriaceae</taxon>
        <taxon>Cryobacterium</taxon>
    </lineage>
</organism>
<dbReference type="PATRIC" id="fig|670052.7.peg.105"/>
<feature type="transmembrane region" description="Helical" evidence="1">
    <location>
        <begin position="38"/>
        <end position="60"/>
    </location>
</feature>
<dbReference type="OrthoDB" id="2014935at2"/>
<reference evidence="2 3" key="1">
    <citation type="submission" date="2016-06" db="EMBL/GenBank/DDBJ databases">
        <title>Genome sequencing of Cryobacterium arcticum PAMC 27867.</title>
        <authorList>
            <person name="Lee J."/>
            <person name="Kim O.-S."/>
        </authorList>
    </citation>
    <scope>NUCLEOTIDE SEQUENCE [LARGE SCALE GENOMIC DNA]</scope>
    <source>
        <strain evidence="2 3">PAMC 27867</strain>
    </source>
</reference>
<feature type="transmembrane region" description="Helical" evidence="1">
    <location>
        <begin position="262"/>
        <end position="281"/>
    </location>
</feature>
<feature type="transmembrane region" description="Helical" evidence="1">
    <location>
        <begin position="364"/>
        <end position="383"/>
    </location>
</feature>
<feature type="transmembrane region" description="Helical" evidence="1">
    <location>
        <begin position="320"/>
        <end position="344"/>
    </location>
</feature>
<keyword evidence="1" id="KW-0812">Transmembrane</keyword>
<feature type="transmembrane region" description="Helical" evidence="1">
    <location>
        <begin position="142"/>
        <end position="169"/>
    </location>
</feature>
<evidence type="ECO:0000313" key="2">
    <source>
        <dbReference type="EMBL" id="ANP71078.1"/>
    </source>
</evidence>
<feature type="transmembrane region" description="Helical" evidence="1">
    <location>
        <begin position="206"/>
        <end position="223"/>
    </location>
</feature>
<dbReference type="EMBL" id="CP016282">
    <property type="protein sequence ID" value="ANP71078.1"/>
    <property type="molecule type" value="Genomic_DNA"/>
</dbReference>
<evidence type="ECO:0000256" key="1">
    <source>
        <dbReference type="SAM" id="Phobius"/>
    </source>
</evidence>
<sequence length="557" mass="57057">MTTPSVAGDATEATGAVSATSTLWPMLQLRLRRDRVQVPLWVLALGAFALLSAIAVPASLGSPAQRDELVRVIVGTPTILMLRGEPRGTSDGAVVFFQVFANLAVATALMSTFLAVRHSRAEEETGRSELIGATPASRQVPLVATVVHGVIVGCLVGVAVGVAVAAAGLDPAGSAMMGAALTGTSIVFLGVGLVSAQLMRTSRGANGLAAVIVGVAYALRAVGDAGGTPSADGLSLTSAWPSWLSPIGWGQRTRAFTENSPAPLLLLLAAAAVFVSVAVLLQSTRDAGSSVIAERAGRAGARPWLNGSLGLAWRLQWPAILGWVITGLVFGLIAGSLGETVVTVMEDNPAFQGVLVRLAGGRGAIIDLFTATLFSLIGVLAAASGIQAMLRMRQEEAAGTAEVLLGTRLGRIRWLLDHLLIGLAAILLVLATAVAGAALGLTRSADPGDRIVSVLQAGAAQLPAAVLLLTLTALLIAVLPRLSIGLSWGVLVAAVMLGQFGDLLNLPQWLQDLSPFSHTPVVADAAPDWSGAWWMSALAVLLAGLAATGIRRRDLAP</sequence>
<keyword evidence="1" id="KW-1133">Transmembrane helix</keyword>
<evidence type="ECO:0008006" key="4">
    <source>
        <dbReference type="Google" id="ProtNLM"/>
    </source>
</evidence>
<feature type="transmembrane region" description="Helical" evidence="1">
    <location>
        <begin position="486"/>
        <end position="510"/>
    </location>
</feature>
<keyword evidence="1" id="KW-0472">Membrane</keyword>